<dbReference type="GO" id="GO:0050660">
    <property type="term" value="F:flavin adenine dinucleotide binding"/>
    <property type="evidence" value="ECO:0007669"/>
    <property type="project" value="InterPro"/>
</dbReference>
<dbReference type="GO" id="GO:0005886">
    <property type="term" value="C:plasma membrane"/>
    <property type="evidence" value="ECO:0007669"/>
    <property type="project" value="TreeGrafter"/>
</dbReference>
<dbReference type="InterPro" id="IPR036318">
    <property type="entry name" value="FAD-bd_PCMH-like_sf"/>
</dbReference>
<name>A0A645I778_9ZZZZ</name>
<dbReference type="Gene3D" id="3.90.1280.20">
    <property type="match status" value="1"/>
</dbReference>
<dbReference type="SUPFAM" id="SSF56176">
    <property type="entry name" value="FAD-binding/transporter-associated domain-like"/>
    <property type="match status" value="1"/>
</dbReference>
<dbReference type="InterPro" id="IPR005170">
    <property type="entry name" value="Transptr-assoc_dom"/>
</dbReference>
<dbReference type="EMBL" id="VSSQ01106737">
    <property type="protein sequence ID" value="MPN46239.1"/>
    <property type="molecule type" value="Genomic_DNA"/>
</dbReference>
<dbReference type="PANTHER" id="PTHR22777">
    <property type="entry name" value="HEMOLYSIN-RELATED"/>
    <property type="match status" value="1"/>
</dbReference>
<evidence type="ECO:0000313" key="4">
    <source>
        <dbReference type="EMBL" id="MPN46239.1"/>
    </source>
</evidence>
<dbReference type="InterPro" id="IPR016169">
    <property type="entry name" value="FAD-bd_PCMH_sub2"/>
</dbReference>
<accession>A0A645I778</accession>
<keyword evidence="2" id="KW-0129">CBS domain</keyword>
<dbReference type="InterPro" id="IPR044751">
    <property type="entry name" value="Ion_transp-like_CBS"/>
</dbReference>
<dbReference type="CDD" id="cd04590">
    <property type="entry name" value="CBS_pair_CorC_HlyC_assoc"/>
    <property type="match status" value="1"/>
</dbReference>
<dbReference type="SMART" id="SM01091">
    <property type="entry name" value="CorC_HlyC"/>
    <property type="match status" value="1"/>
</dbReference>
<dbReference type="InterPro" id="IPR046342">
    <property type="entry name" value="CBS_dom_sf"/>
</dbReference>
<feature type="domain" description="CBS" evidence="3">
    <location>
        <begin position="12"/>
        <end position="69"/>
    </location>
</feature>
<keyword evidence="1" id="KW-0677">Repeat</keyword>
<sequence length="159" mass="18340">MHGFNEVNIRNILRNPYFVPVTKNIDVLFKELQESNNHMAILIDEYGGFAGIVTIEDLIEEIMGNIFDEYDDAEPDIKKLDNNTYIVNGLLSINEVNDYLSLDLESEHSDTIGGFVVDLIDNIPNEVNETVEYNNMIFKVEEVKEKRIEKVRIIIRGEM</sequence>
<gene>
    <name evidence="4" type="ORF">SDC9_193822</name>
</gene>
<evidence type="ECO:0000256" key="2">
    <source>
        <dbReference type="ARBA" id="ARBA00023122"/>
    </source>
</evidence>
<proteinExistence type="predicted"/>
<dbReference type="Pfam" id="PF03471">
    <property type="entry name" value="CorC_HlyC"/>
    <property type="match status" value="1"/>
</dbReference>
<evidence type="ECO:0000259" key="3">
    <source>
        <dbReference type="PROSITE" id="PS51371"/>
    </source>
</evidence>
<organism evidence="4">
    <name type="scientific">bioreactor metagenome</name>
    <dbReference type="NCBI Taxonomy" id="1076179"/>
    <lineage>
        <taxon>unclassified sequences</taxon>
        <taxon>metagenomes</taxon>
        <taxon>ecological metagenomes</taxon>
    </lineage>
</organism>
<protein>
    <recommendedName>
        <fullName evidence="3">CBS domain-containing protein</fullName>
    </recommendedName>
</protein>
<dbReference type="Pfam" id="PF00571">
    <property type="entry name" value="CBS"/>
    <property type="match status" value="1"/>
</dbReference>
<dbReference type="SUPFAM" id="SSF54631">
    <property type="entry name" value="CBS-domain pair"/>
    <property type="match status" value="1"/>
</dbReference>
<evidence type="ECO:0000256" key="1">
    <source>
        <dbReference type="ARBA" id="ARBA00022737"/>
    </source>
</evidence>
<dbReference type="PROSITE" id="PS51371">
    <property type="entry name" value="CBS"/>
    <property type="match status" value="1"/>
</dbReference>
<dbReference type="Gene3D" id="3.30.465.10">
    <property type="match status" value="1"/>
</dbReference>
<dbReference type="InterPro" id="IPR000644">
    <property type="entry name" value="CBS_dom"/>
</dbReference>
<comment type="caution">
    <text evidence="4">The sequence shown here is derived from an EMBL/GenBank/DDBJ whole genome shotgun (WGS) entry which is preliminary data.</text>
</comment>
<dbReference type="AlphaFoldDB" id="A0A645I778"/>
<dbReference type="PANTHER" id="PTHR22777:SF17">
    <property type="entry name" value="UPF0053 PROTEIN SLL0260"/>
    <property type="match status" value="1"/>
</dbReference>
<reference evidence="4" key="1">
    <citation type="submission" date="2019-08" db="EMBL/GenBank/DDBJ databases">
        <authorList>
            <person name="Kucharzyk K."/>
            <person name="Murdoch R.W."/>
            <person name="Higgins S."/>
            <person name="Loffler F."/>
        </authorList>
    </citation>
    <scope>NUCLEOTIDE SEQUENCE</scope>
</reference>